<dbReference type="RefSeq" id="WP_184878440.1">
    <property type="nucleotide sequence ID" value="NZ_JACHEF010000012.1"/>
</dbReference>
<proteinExistence type="predicted"/>
<keyword evidence="2" id="KW-1185">Reference proteome</keyword>
<organism evidence="1 2">
    <name type="scientific">Mesorhizobium sangaii</name>
    <dbReference type="NCBI Taxonomy" id="505389"/>
    <lineage>
        <taxon>Bacteria</taxon>
        <taxon>Pseudomonadati</taxon>
        <taxon>Pseudomonadota</taxon>
        <taxon>Alphaproteobacteria</taxon>
        <taxon>Hyphomicrobiales</taxon>
        <taxon>Phyllobacteriaceae</taxon>
        <taxon>Mesorhizobium</taxon>
    </lineage>
</organism>
<accession>A0A841PFS7</accession>
<evidence type="ECO:0000313" key="1">
    <source>
        <dbReference type="EMBL" id="MBB6414006.1"/>
    </source>
</evidence>
<comment type="caution">
    <text evidence="1">The sequence shown here is derived from an EMBL/GenBank/DDBJ whole genome shotgun (WGS) entry which is preliminary data.</text>
</comment>
<name>A0A841PFS7_9HYPH</name>
<protein>
    <submittedName>
        <fullName evidence="1">Uncharacterized protein</fullName>
    </submittedName>
</protein>
<sequence length="66" mass="7366">MPQIAVFLTLISHIVGADFRHRHLFHPDAGSALAFTSAFIMFEIRISYTLRDCAPRAPSNSLHNGK</sequence>
<dbReference type="EMBL" id="JACHEF010000012">
    <property type="protein sequence ID" value="MBB6414006.1"/>
    <property type="molecule type" value="Genomic_DNA"/>
</dbReference>
<dbReference type="AlphaFoldDB" id="A0A841PFS7"/>
<gene>
    <name evidence="1" type="ORF">HNQ71_006715</name>
</gene>
<dbReference type="Proteomes" id="UP000556329">
    <property type="component" value="Unassembled WGS sequence"/>
</dbReference>
<evidence type="ECO:0000313" key="2">
    <source>
        <dbReference type="Proteomes" id="UP000556329"/>
    </source>
</evidence>
<reference evidence="1 2" key="1">
    <citation type="submission" date="2020-08" db="EMBL/GenBank/DDBJ databases">
        <title>Genomic Encyclopedia of Type Strains, Phase IV (KMG-IV): sequencing the most valuable type-strain genomes for metagenomic binning, comparative biology and taxonomic classification.</title>
        <authorList>
            <person name="Goeker M."/>
        </authorList>
    </citation>
    <scope>NUCLEOTIDE SEQUENCE [LARGE SCALE GENOMIC DNA]</scope>
    <source>
        <strain evidence="1 2">DSM 100039</strain>
    </source>
</reference>